<sequence>MAFGAIPGSVRSLFLAAVPGLVKRGLGSNAIINWARGTIGGYRRVNMLADIRRISGLAKLEKAVRSASSNVLFPKYTMVESNYRA</sequence>
<dbReference type="EMBL" id="LAZR01036892">
    <property type="protein sequence ID" value="KKL23662.1"/>
    <property type="molecule type" value="Genomic_DNA"/>
</dbReference>
<dbReference type="AlphaFoldDB" id="A0A0F9CB88"/>
<reference evidence="1" key="1">
    <citation type="journal article" date="2015" name="Nature">
        <title>Complex archaea that bridge the gap between prokaryotes and eukaryotes.</title>
        <authorList>
            <person name="Spang A."/>
            <person name="Saw J.H."/>
            <person name="Jorgensen S.L."/>
            <person name="Zaremba-Niedzwiedzka K."/>
            <person name="Martijn J."/>
            <person name="Lind A.E."/>
            <person name="van Eijk R."/>
            <person name="Schleper C."/>
            <person name="Guy L."/>
            <person name="Ettema T.J."/>
        </authorList>
    </citation>
    <scope>NUCLEOTIDE SEQUENCE</scope>
</reference>
<organism evidence="1">
    <name type="scientific">marine sediment metagenome</name>
    <dbReference type="NCBI Taxonomy" id="412755"/>
    <lineage>
        <taxon>unclassified sequences</taxon>
        <taxon>metagenomes</taxon>
        <taxon>ecological metagenomes</taxon>
    </lineage>
</organism>
<accession>A0A0F9CB88</accession>
<protein>
    <submittedName>
        <fullName evidence="1">Uncharacterized protein</fullName>
    </submittedName>
</protein>
<evidence type="ECO:0000313" key="1">
    <source>
        <dbReference type="EMBL" id="KKL23662.1"/>
    </source>
</evidence>
<feature type="non-terminal residue" evidence="1">
    <location>
        <position position="85"/>
    </location>
</feature>
<name>A0A0F9CB88_9ZZZZ</name>
<comment type="caution">
    <text evidence="1">The sequence shown here is derived from an EMBL/GenBank/DDBJ whole genome shotgun (WGS) entry which is preliminary data.</text>
</comment>
<gene>
    <name evidence="1" type="ORF">LCGC14_2423180</name>
</gene>
<proteinExistence type="predicted"/>